<accession>A0ACA9N1T9</accession>
<keyword evidence="2" id="KW-1185">Reference proteome</keyword>
<protein>
    <submittedName>
        <fullName evidence="1">14120_t:CDS:1</fullName>
    </submittedName>
</protein>
<organism evidence="1 2">
    <name type="scientific">Cetraspora pellucida</name>
    <dbReference type="NCBI Taxonomy" id="1433469"/>
    <lineage>
        <taxon>Eukaryota</taxon>
        <taxon>Fungi</taxon>
        <taxon>Fungi incertae sedis</taxon>
        <taxon>Mucoromycota</taxon>
        <taxon>Glomeromycotina</taxon>
        <taxon>Glomeromycetes</taxon>
        <taxon>Diversisporales</taxon>
        <taxon>Gigasporaceae</taxon>
        <taxon>Cetraspora</taxon>
    </lineage>
</organism>
<proteinExistence type="predicted"/>
<gene>
    <name evidence="1" type="ORF">SPELUC_LOCUS7977</name>
</gene>
<dbReference type="EMBL" id="CAJVPW010011281">
    <property type="protein sequence ID" value="CAG8624068.1"/>
    <property type="molecule type" value="Genomic_DNA"/>
</dbReference>
<evidence type="ECO:0000313" key="1">
    <source>
        <dbReference type="EMBL" id="CAG8624068.1"/>
    </source>
</evidence>
<evidence type="ECO:0000313" key="2">
    <source>
        <dbReference type="Proteomes" id="UP000789366"/>
    </source>
</evidence>
<comment type="caution">
    <text evidence="1">The sequence shown here is derived from an EMBL/GenBank/DDBJ whole genome shotgun (WGS) entry which is preliminary data.</text>
</comment>
<reference evidence="1" key="1">
    <citation type="submission" date="2021-06" db="EMBL/GenBank/DDBJ databases">
        <authorList>
            <person name="Kallberg Y."/>
            <person name="Tangrot J."/>
            <person name="Rosling A."/>
        </authorList>
    </citation>
    <scope>NUCLEOTIDE SEQUENCE</scope>
    <source>
        <strain evidence="1">28 12/20/2015</strain>
    </source>
</reference>
<sequence length="112" mass="13615">MSKNQLLINQLLIKIDQLTVSLKEQKRENNIMKEAHTNEVDLYKELINSKTNEITNLMSMKYEYNDRLKEKDKFYKREKEEREKCEIELMQQTINRLELTVNSLQSRINEEF</sequence>
<dbReference type="Proteomes" id="UP000789366">
    <property type="component" value="Unassembled WGS sequence"/>
</dbReference>
<name>A0ACA9N1T9_9GLOM</name>